<evidence type="ECO:0000256" key="2">
    <source>
        <dbReference type="ARBA" id="ARBA00008753"/>
    </source>
</evidence>
<comment type="similarity">
    <text evidence="2">Belongs to the BAGE family.</text>
</comment>
<dbReference type="InterPro" id="IPR012530">
    <property type="entry name" value="BAGE-like"/>
</dbReference>
<organism evidence="5">
    <name type="scientific">Macaca mulatta</name>
    <name type="common">Rhesus macaque</name>
    <dbReference type="NCBI Taxonomy" id="9544"/>
    <lineage>
        <taxon>Eukaryota</taxon>
        <taxon>Metazoa</taxon>
        <taxon>Chordata</taxon>
        <taxon>Craniata</taxon>
        <taxon>Vertebrata</taxon>
        <taxon>Euteleostomi</taxon>
        <taxon>Mammalia</taxon>
        <taxon>Eutheria</taxon>
        <taxon>Euarchontoglires</taxon>
        <taxon>Primates</taxon>
        <taxon>Haplorrhini</taxon>
        <taxon>Catarrhini</taxon>
        <taxon>Cercopithecidae</taxon>
        <taxon>Cercopithecinae</taxon>
        <taxon>Macaca</taxon>
    </lineage>
</organism>
<keyword evidence="3" id="KW-0964">Secreted</keyword>
<sequence length="34" mass="3764">IFLALPAQLLQARLVKEESAVVSWRLEPEDGTAL</sequence>
<comment type="subcellular location">
    <subcellularLocation>
        <location evidence="1">Secreted</location>
    </subcellularLocation>
</comment>
<reference evidence="5" key="1">
    <citation type="journal article" date="2011" name="Nat. Biotechnol.">
        <title>Genome sequencing and comparison of two nonhuman primate animal models, the cynomolgus and Chinese rhesus macaques.</title>
        <authorList>
            <person name="Yan G."/>
            <person name="Zhang G."/>
            <person name="Fang X."/>
            <person name="Zhang Y."/>
            <person name="Li C."/>
            <person name="Ling F."/>
            <person name="Cooper D.N."/>
            <person name="Li Q."/>
            <person name="Li Y."/>
            <person name="van Gool A.J."/>
            <person name="Du H."/>
            <person name="Chen J."/>
            <person name="Chen R."/>
            <person name="Zhang P."/>
            <person name="Huang Z."/>
            <person name="Thompson J.R."/>
            <person name="Meng Y."/>
            <person name="Bai Y."/>
            <person name="Wang J."/>
            <person name="Zhuo M."/>
            <person name="Wang T."/>
            <person name="Huang Y."/>
            <person name="Wei L."/>
            <person name="Li J."/>
            <person name="Wang Z."/>
            <person name="Hu H."/>
            <person name="Yang P."/>
            <person name="Le L."/>
            <person name="Stenson P.D."/>
            <person name="Li B."/>
            <person name="Liu X."/>
            <person name="Ball E.V."/>
            <person name="An N."/>
            <person name="Huang Q."/>
            <person name="Zhang Y."/>
            <person name="Fan W."/>
            <person name="Zhang X."/>
            <person name="Li Y."/>
            <person name="Wang W."/>
            <person name="Katze M.G."/>
            <person name="Su B."/>
            <person name="Nielsen R."/>
            <person name="Yang H."/>
            <person name="Wang J."/>
            <person name="Wang X."/>
            <person name="Wang J."/>
        </authorList>
    </citation>
    <scope>NUCLEOTIDE SEQUENCE [LARGE SCALE GENOMIC DNA]</scope>
    <source>
        <strain evidence="5">CR-5</strain>
    </source>
</reference>
<feature type="non-terminal residue" evidence="5">
    <location>
        <position position="34"/>
    </location>
</feature>
<evidence type="ECO:0000256" key="1">
    <source>
        <dbReference type="ARBA" id="ARBA00004613"/>
    </source>
</evidence>
<gene>
    <name evidence="5" type="ORF">EGK_17259</name>
</gene>
<dbReference type="Pfam" id="PF08180">
    <property type="entry name" value="BAGE"/>
    <property type="match status" value="1"/>
</dbReference>
<accession>G7MV13</accession>
<dbReference type="Proteomes" id="UP000013456">
    <property type="component" value="Chromosome 6"/>
</dbReference>
<feature type="non-terminal residue" evidence="5">
    <location>
        <position position="1"/>
    </location>
</feature>
<evidence type="ECO:0000256" key="3">
    <source>
        <dbReference type="ARBA" id="ARBA00022525"/>
    </source>
</evidence>
<protein>
    <submittedName>
        <fullName evidence="5">Uncharacterized protein</fullName>
    </submittedName>
</protein>
<evidence type="ECO:0000313" key="5">
    <source>
        <dbReference type="EMBL" id="EHH27134.1"/>
    </source>
</evidence>
<dbReference type="AlphaFoldDB" id="G7MV13"/>
<dbReference type="EMBL" id="CM001258">
    <property type="protein sequence ID" value="EHH27134.1"/>
    <property type="molecule type" value="Genomic_DNA"/>
</dbReference>
<keyword evidence="4" id="KW-0732">Signal</keyword>
<name>G7MV13_MACMU</name>
<dbReference type="GO" id="GO:0005576">
    <property type="term" value="C:extracellular region"/>
    <property type="evidence" value="ECO:0007669"/>
    <property type="project" value="UniProtKB-SubCell"/>
</dbReference>
<proteinExistence type="inferred from homology"/>
<evidence type="ECO:0000256" key="4">
    <source>
        <dbReference type="ARBA" id="ARBA00022729"/>
    </source>
</evidence>